<evidence type="ECO:0000256" key="2">
    <source>
        <dbReference type="ARBA" id="ARBA00023125"/>
    </source>
</evidence>
<dbReference type="EMBL" id="PGEZ01000002">
    <property type="protein sequence ID" value="PJJ53505.1"/>
    <property type="molecule type" value="Genomic_DNA"/>
</dbReference>
<dbReference type="GO" id="GO:0003700">
    <property type="term" value="F:DNA-binding transcription factor activity"/>
    <property type="evidence" value="ECO:0007669"/>
    <property type="project" value="InterPro"/>
</dbReference>
<dbReference type="InterPro" id="IPR011991">
    <property type="entry name" value="ArsR-like_HTH"/>
</dbReference>
<sequence length="192" mass="21147">MSMTPIVLDARTLKALAHPLRVQVVGTLRRFGPSTATQLAERLGVSSAAVSYHVRQLAAAGLVVDVPERGNARERWWKAAHDVTVADTRTLDEDDPDALDAYLRSIATAITLRIQQVLGARSAMPPEWRSVTDLSDFRARLTPAQTEELTERLHAVAEEYVRQHPESEAGPDAEMVSFDLQVLPDLDVGDRS</sequence>
<name>A0A0B2B9A2_9ACTN</name>
<comment type="caution">
    <text evidence="5">The sequence shown here is derived from an EMBL/GenBank/DDBJ whole genome shotgun (WGS) entry which is preliminary data.</text>
</comment>
<dbReference type="CDD" id="cd00090">
    <property type="entry name" value="HTH_ARSR"/>
    <property type="match status" value="1"/>
</dbReference>
<dbReference type="PANTHER" id="PTHR33154:SF15">
    <property type="entry name" value="REGULATORY PROTEIN ARSR"/>
    <property type="match status" value="1"/>
</dbReference>
<evidence type="ECO:0000259" key="4">
    <source>
        <dbReference type="SMART" id="SM00418"/>
    </source>
</evidence>
<dbReference type="GO" id="GO:0003677">
    <property type="term" value="F:DNA binding"/>
    <property type="evidence" value="ECO:0007669"/>
    <property type="project" value="UniProtKB-KW"/>
</dbReference>
<dbReference type="SUPFAM" id="SSF46785">
    <property type="entry name" value="Winged helix' DNA-binding domain"/>
    <property type="match status" value="1"/>
</dbReference>
<gene>
    <name evidence="5" type="ORF">CLV56_2994</name>
</gene>
<evidence type="ECO:0000256" key="3">
    <source>
        <dbReference type="ARBA" id="ARBA00023163"/>
    </source>
</evidence>
<dbReference type="SMART" id="SM00418">
    <property type="entry name" value="HTH_ARSR"/>
    <property type="match status" value="1"/>
</dbReference>
<organism evidence="5 6">
    <name type="scientific">Mumia flava</name>
    <dbReference type="NCBI Taxonomy" id="1348852"/>
    <lineage>
        <taxon>Bacteria</taxon>
        <taxon>Bacillati</taxon>
        <taxon>Actinomycetota</taxon>
        <taxon>Actinomycetes</taxon>
        <taxon>Propionibacteriales</taxon>
        <taxon>Nocardioidaceae</taxon>
        <taxon>Mumia</taxon>
    </lineage>
</organism>
<dbReference type="InterPro" id="IPR036390">
    <property type="entry name" value="WH_DNA-bd_sf"/>
</dbReference>
<proteinExistence type="predicted"/>
<dbReference type="InterPro" id="IPR051081">
    <property type="entry name" value="HTH_MetalResp_TranReg"/>
</dbReference>
<protein>
    <submittedName>
        <fullName evidence="5">Helix-turn-helix protein</fullName>
    </submittedName>
</protein>
<accession>A0A0B2B9A2</accession>
<keyword evidence="1" id="KW-0805">Transcription regulation</keyword>
<reference evidence="5 6" key="1">
    <citation type="submission" date="2017-11" db="EMBL/GenBank/DDBJ databases">
        <title>Genomic Encyclopedia of Archaeal and Bacterial Type Strains, Phase II (KMG-II): From Individual Species to Whole Genera.</title>
        <authorList>
            <person name="Goeker M."/>
        </authorList>
    </citation>
    <scope>NUCLEOTIDE SEQUENCE [LARGE SCALE GENOMIC DNA]</scope>
    <source>
        <strain evidence="5 6">DSM 27763</strain>
    </source>
</reference>
<dbReference type="RefSeq" id="WP_039362009.1">
    <property type="nucleotide sequence ID" value="NZ_PGEZ01000002.1"/>
</dbReference>
<keyword evidence="2" id="KW-0238">DNA-binding</keyword>
<dbReference type="OrthoDB" id="7945987at2"/>
<dbReference type="PANTHER" id="PTHR33154">
    <property type="entry name" value="TRANSCRIPTIONAL REGULATOR, ARSR FAMILY"/>
    <property type="match status" value="1"/>
</dbReference>
<evidence type="ECO:0000313" key="5">
    <source>
        <dbReference type="EMBL" id="PJJ53505.1"/>
    </source>
</evidence>
<feature type="domain" description="HTH arsR-type" evidence="4">
    <location>
        <begin position="11"/>
        <end position="93"/>
    </location>
</feature>
<evidence type="ECO:0000256" key="1">
    <source>
        <dbReference type="ARBA" id="ARBA00023015"/>
    </source>
</evidence>
<dbReference type="AlphaFoldDB" id="A0A0B2B9A2"/>
<dbReference type="Pfam" id="PF12840">
    <property type="entry name" value="HTH_20"/>
    <property type="match status" value="1"/>
</dbReference>
<keyword evidence="6" id="KW-1185">Reference proteome</keyword>
<dbReference type="Gene3D" id="1.10.10.10">
    <property type="entry name" value="Winged helix-like DNA-binding domain superfamily/Winged helix DNA-binding domain"/>
    <property type="match status" value="1"/>
</dbReference>
<dbReference type="Proteomes" id="UP000230842">
    <property type="component" value="Unassembled WGS sequence"/>
</dbReference>
<dbReference type="InterPro" id="IPR036388">
    <property type="entry name" value="WH-like_DNA-bd_sf"/>
</dbReference>
<evidence type="ECO:0000313" key="6">
    <source>
        <dbReference type="Proteomes" id="UP000230842"/>
    </source>
</evidence>
<dbReference type="InterPro" id="IPR001845">
    <property type="entry name" value="HTH_ArsR_DNA-bd_dom"/>
</dbReference>
<keyword evidence="3" id="KW-0804">Transcription</keyword>